<dbReference type="Proteomes" id="UP000041356">
    <property type="component" value="Unassembled WGS sequence"/>
</dbReference>
<reference evidence="1 2" key="1">
    <citation type="submission" date="2015-03" db="EMBL/GenBank/DDBJ databases">
        <authorList>
            <consortium name="Pathogen Informatics"/>
            <person name="Murphy D."/>
        </authorList>
    </citation>
    <scope>NUCLEOTIDE SEQUENCE [LARGE SCALE GENOMIC DNA]</scope>
    <source>
        <strain evidence="1 2">IP27818</strain>
    </source>
</reference>
<name>A0A9P1V6N4_YEREN</name>
<dbReference type="InterPro" id="IPR007833">
    <property type="entry name" value="Capsule_polysaccharide_synth"/>
</dbReference>
<gene>
    <name evidence="1" type="ORF">ERS137939_03904</name>
</gene>
<proteinExistence type="predicted"/>
<dbReference type="GO" id="GO:0000271">
    <property type="term" value="P:polysaccharide biosynthetic process"/>
    <property type="evidence" value="ECO:0007669"/>
    <property type="project" value="InterPro"/>
</dbReference>
<sequence length="427" mass="49626">MNFRKNLDQHLKEYPFIPSIMLAGDKTAYGMFLFQEKELLTKNPNIPCEFLNIKSYYSHDDPIPLSDNIDFVVLWGISEVDINTVNLFDYAVKNKKPILIIEDGFIRSFFPMPYGEISASMRMDAIGCYYDTYYPSAIENLLNDENFNLSDDELIYIRDLIKKIVDFDITKYNSSNKFITPIHQKSDNIVLVIDQVYGDMSIQKGGLDDKDFTKILEHALHENPNSLVFVKQHPEAVLGIRKGHFENDLLNDPRIVLITDNINSLSVIKHVDKVYCGTTQMGFEALLCGKDVCCFGKPFYAGWGVTNDRADIPRRTKSRCIEEIFYAAYIYNTVYLNPITKKKCNIDQVISYFSDNKNNELFFLQQKNIYLELKIARIEKKVLEIEPLKEASIKFDHAIKKLNNRFFVSLENKFINFKNRIIKYVSR</sequence>
<comment type="caution">
    <text evidence="1">The sequence shown here is derived from an EMBL/GenBank/DDBJ whole genome shotgun (WGS) entry which is preliminary data.</text>
</comment>
<dbReference type="Pfam" id="PF05159">
    <property type="entry name" value="Capsule_synth"/>
    <property type="match status" value="1"/>
</dbReference>
<dbReference type="AlphaFoldDB" id="A0A9P1V6N4"/>
<evidence type="ECO:0000313" key="2">
    <source>
        <dbReference type="Proteomes" id="UP000041356"/>
    </source>
</evidence>
<evidence type="ECO:0000313" key="1">
    <source>
        <dbReference type="EMBL" id="CNG37668.1"/>
    </source>
</evidence>
<dbReference type="GO" id="GO:0015774">
    <property type="term" value="P:polysaccharide transport"/>
    <property type="evidence" value="ECO:0007669"/>
    <property type="project" value="InterPro"/>
</dbReference>
<dbReference type="CDD" id="cd16440">
    <property type="entry name" value="beta_Kdo_transferase_KpsC_1"/>
    <property type="match status" value="1"/>
</dbReference>
<dbReference type="EMBL" id="CPZF01000012">
    <property type="protein sequence ID" value="CNG37668.1"/>
    <property type="molecule type" value="Genomic_DNA"/>
</dbReference>
<protein>
    <submittedName>
        <fullName evidence="1">Capsule polysaccharide biosynthesis protein</fullName>
    </submittedName>
</protein>
<organism evidence="1 2">
    <name type="scientific">Yersinia enterocolitica</name>
    <dbReference type="NCBI Taxonomy" id="630"/>
    <lineage>
        <taxon>Bacteria</taxon>
        <taxon>Pseudomonadati</taxon>
        <taxon>Pseudomonadota</taxon>
        <taxon>Gammaproteobacteria</taxon>
        <taxon>Enterobacterales</taxon>
        <taxon>Yersiniaceae</taxon>
        <taxon>Yersinia</taxon>
    </lineage>
</organism>
<accession>A0A9P1V6N4</accession>
<dbReference type="RefSeq" id="WP_050132106.1">
    <property type="nucleotide sequence ID" value="NZ_CP107081.1"/>
</dbReference>